<protein>
    <submittedName>
        <fullName evidence="2">Uncharacterized protein</fullName>
    </submittedName>
</protein>
<evidence type="ECO:0000256" key="1">
    <source>
        <dbReference type="SAM" id="SignalP"/>
    </source>
</evidence>
<proteinExistence type="predicted"/>
<reference evidence="2 3" key="1">
    <citation type="submission" date="2015-10" db="EMBL/GenBank/DDBJ databases">
        <title>Metagenome-Assembled Genomes uncover a global brackish microbiome.</title>
        <authorList>
            <person name="Hugerth L.W."/>
            <person name="Larsson J."/>
            <person name="Alneberg J."/>
            <person name="Lindh M.V."/>
            <person name="Legrand C."/>
            <person name="Pinhassi J."/>
            <person name="Andersson A.F."/>
        </authorList>
    </citation>
    <scope>NUCLEOTIDE SEQUENCE [LARGE SCALE GENOMIC DNA]</scope>
    <source>
        <strain evidence="2">BACL4 MAG-120507-bin80</strain>
    </source>
</reference>
<keyword evidence="1" id="KW-0732">Signal</keyword>
<organism evidence="2 3">
    <name type="scientific">OM182 bacterium BACL3 MAG-120507-bin80</name>
    <dbReference type="NCBI Taxonomy" id="1655577"/>
    <lineage>
        <taxon>Bacteria</taxon>
        <taxon>Pseudomonadati</taxon>
        <taxon>Pseudomonadota</taxon>
        <taxon>Gammaproteobacteria</taxon>
        <taxon>OMG group</taxon>
        <taxon>OM182 clade</taxon>
    </lineage>
</organism>
<name>A0A0R2RT28_9GAMM</name>
<comment type="caution">
    <text evidence="2">The sequence shown here is derived from an EMBL/GenBank/DDBJ whole genome shotgun (WGS) entry which is preliminary data.</text>
</comment>
<evidence type="ECO:0000313" key="2">
    <source>
        <dbReference type="EMBL" id="KRO65681.1"/>
    </source>
</evidence>
<evidence type="ECO:0000313" key="3">
    <source>
        <dbReference type="Proteomes" id="UP000051934"/>
    </source>
</evidence>
<gene>
    <name evidence="2" type="ORF">ABR69_12600</name>
</gene>
<dbReference type="EMBL" id="LIBB01000776">
    <property type="protein sequence ID" value="KRO65681.1"/>
    <property type="molecule type" value="Genomic_DNA"/>
</dbReference>
<feature type="chain" id="PRO_5006422949" evidence="1">
    <location>
        <begin position="24"/>
        <end position="247"/>
    </location>
</feature>
<accession>A0A0R2RT28</accession>
<feature type="signal peptide" evidence="1">
    <location>
        <begin position="1"/>
        <end position="23"/>
    </location>
</feature>
<dbReference type="AlphaFoldDB" id="A0A0R2RT28"/>
<dbReference type="Proteomes" id="UP000051934">
    <property type="component" value="Unassembled WGS sequence"/>
</dbReference>
<sequence>MYKNILGLVILVSTPFLPSLSFAQELPNSSLLVNTQCKISHGHSIDDVIAVARAIPKSEGGPNRIFYRTPISGSNFSDDWVLRSVYWDDLTHWAAASSRERQQSGPQNHLNELITCDNSNRKFFDNYNIGTGNPYDNGKNQITGIAARFCTLKAGVTIEEAYQGLSRANAQYDGEHETIMQLSQLKHGSMPNVEMGTRITIRLVGKDLVDLSKRLDLMGPRRVGTPDGGVMEHCSDSNIFMSHVARW</sequence>